<evidence type="ECO:0000256" key="3">
    <source>
        <dbReference type="ARBA" id="ARBA00022448"/>
    </source>
</evidence>
<feature type="transmembrane region" description="Helical" evidence="8">
    <location>
        <begin position="380"/>
        <end position="403"/>
    </location>
</feature>
<evidence type="ECO:0000256" key="6">
    <source>
        <dbReference type="ARBA" id="ARBA00022989"/>
    </source>
</evidence>
<keyword evidence="7 8" id="KW-0472">Membrane</keyword>
<dbReference type="InterPro" id="IPR013525">
    <property type="entry name" value="ABC2_TM"/>
</dbReference>
<dbReference type="RefSeq" id="WP_386045362.1">
    <property type="nucleotide sequence ID" value="NZ_JBHUIO010000005.1"/>
</dbReference>
<reference evidence="11" key="1">
    <citation type="journal article" date="2019" name="Int. J. Syst. Evol. Microbiol.">
        <title>The Global Catalogue of Microorganisms (GCM) 10K type strain sequencing project: providing services to taxonomists for standard genome sequencing and annotation.</title>
        <authorList>
            <consortium name="The Broad Institute Genomics Platform"/>
            <consortium name="The Broad Institute Genome Sequencing Center for Infectious Disease"/>
            <person name="Wu L."/>
            <person name="Ma J."/>
        </authorList>
    </citation>
    <scope>NUCLEOTIDE SEQUENCE [LARGE SCALE GENOMIC DNA]</scope>
    <source>
        <strain evidence="11">CGMCC 1.13574</strain>
    </source>
</reference>
<evidence type="ECO:0000256" key="2">
    <source>
        <dbReference type="ARBA" id="ARBA00007783"/>
    </source>
</evidence>
<comment type="caution">
    <text evidence="10">The sequence shown here is derived from an EMBL/GenBank/DDBJ whole genome shotgun (WGS) entry which is preliminary data.</text>
</comment>
<dbReference type="PANTHER" id="PTHR30294:SF48">
    <property type="entry name" value="LINEARMYCIN RESISTANCE PERMEASE PROTEIN LNRM"/>
    <property type="match status" value="1"/>
</dbReference>
<evidence type="ECO:0000256" key="1">
    <source>
        <dbReference type="ARBA" id="ARBA00004651"/>
    </source>
</evidence>
<keyword evidence="4" id="KW-1003">Cell membrane</keyword>
<proteinExistence type="inferred from homology"/>
<feature type="transmembrane region" description="Helical" evidence="8">
    <location>
        <begin position="21"/>
        <end position="43"/>
    </location>
</feature>
<name>A0ABW4ZW95_9BACL</name>
<evidence type="ECO:0000313" key="11">
    <source>
        <dbReference type="Proteomes" id="UP001597343"/>
    </source>
</evidence>
<keyword evidence="3" id="KW-0813">Transport</keyword>
<evidence type="ECO:0000256" key="5">
    <source>
        <dbReference type="ARBA" id="ARBA00022692"/>
    </source>
</evidence>
<comment type="subcellular location">
    <subcellularLocation>
        <location evidence="1">Cell membrane</location>
        <topology evidence="1">Multi-pass membrane protein</topology>
    </subcellularLocation>
</comment>
<gene>
    <name evidence="10" type="ORF">ACFSOY_07700</name>
</gene>
<evidence type="ECO:0000256" key="8">
    <source>
        <dbReference type="SAM" id="Phobius"/>
    </source>
</evidence>
<protein>
    <submittedName>
        <fullName evidence="10">ABC transporter permease</fullName>
    </submittedName>
</protein>
<evidence type="ECO:0000259" key="9">
    <source>
        <dbReference type="PROSITE" id="PS51012"/>
    </source>
</evidence>
<dbReference type="Proteomes" id="UP001597343">
    <property type="component" value="Unassembled WGS sequence"/>
</dbReference>
<comment type="similarity">
    <text evidence="2">Belongs to the ABC-2 integral membrane protein family.</text>
</comment>
<dbReference type="Gene3D" id="3.40.1710.10">
    <property type="entry name" value="abc type-2 transporter like domain"/>
    <property type="match status" value="1"/>
</dbReference>
<dbReference type="EMBL" id="JBHUIO010000005">
    <property type="protein sequence ID" value="MFD2169875.1"/>
    <property type="molecule type" value="Genomic_DNA"/>
</dbReference>
<dbReference type="PANTHER" id="PTHR30294">
    <property type="entry name" value="MEMBRANE COMPONENT OF ABC TRANSPORTER YHHJ-RELATED"/>
    <property type="match status" value="1"/>
</dbReference>
<feature type="domain" description="ABC transmembrane type-2" evidence="9">
    <location>
        <begin position="179"/>
        <end position="405"/>
    </location>
</feature>
<feature type="transmembrane region" description="Helical" evidence="8">
    <location>
        <begin position="326"/>
        <end position="345"/>
    </location>
</feature>
<evidence type="ECO:0000256" key="7">
    <source>
        <dbReference type="ARBA" id="ARBA00023136"/>
    </source>
</evidence>
<dbReference type="Pfam" id="PF12698">
    <property type="entry name" value="ABC2_membrane_3"/>
    <property type="match status" value="1"/>
</dbReference>
<sequence>MKWWHIARKDIRIRLRDRKGFLMMIVMPLVLTAILGAALSGVFNQEGNTMPEFEVAVYRGDDGALGKALVEDILQSDDLKKSITVKSVDSELAVQQSVQDGEAAVGLVIPTGFTDGVNRGDAVQVELIQDPGKQLVSLIMNSIVTSYTNRISAVGVASSALVDDLKQAAPVLAGQGVDIGKIAQEVLDDLKRAASSPGAGVVEKPVGEKEVTAQQYYSAAMAVMFLLFNATIGAKSILNERASETLSRMLTTPTNKLNILLGKFVGTLYFSLLQFAVLMLTTKYAFGVDWGDFGQAATVAFGYAIAVSGLSMALAAMLKSEQSADLVSGIGVQIFAALGGSMLPLSQFPELLQKVALITPNAWALTSLTGIMTGAEWQALYLPIGVLLAIGAVALSFGTWRLAAR</sequence>
<dbReference type="InterPro" id="IPR047817">
    <property type="entry name" value="ABC2_TM_bact-type"/>
</dbReference>
<accession>A0ABW4ZW95</accession>
<keyword evidence="5 8" id="KW-0812">Transmembrane</keyword>
<organism evidence="10 11">
    <name type="scientific">Tumebacillus lipolyticus</name>
    <dbReference type="NCBI Taxonomy" id="1280370"/>
    <lineage>
        <taxon>Bacteria</taxon>
        <taxon>Bacillati</taxon>
        <taxon>Bacillota</taxon>
        <taxon>Bacilli</taxon>
        <taxon>Bacillales</taxon>
        <taxon>Alicyclobacillaceae</taxon>
        <taxon>Tumebacillus</taxon>
    </lineage>
</organism>
<keyword evidence="6 8" id="KW-1133">Transmembrane helix</keyword>
<keyword evidence="11" id="KW-1185">Reference proteome</keyword>
<dbReference type="PROSITE" id="PS51012">
    <property type="entry name" value="ABC_TM2"/>
    <property type="match status" value="1"/>
</dbReference>
<evidence type="ECO:0000313" key="10">
    <source>
        <dbReference type="EMBL" id="MFD2169875.1"/>
    </source>
</evidence>
<feature type="transmembrane region" description="Helical" evidence="8">
    <location>
        <begin position="259"/>
        <end position="281"/>
    </location>
</feature>
<feature type="transmembrane region" description="Helical" evidence="8">
    <location>
        <begin position="216"/>
        <end position="238"/>
    </location>
</feature>
<evidence type="ECO:0000256" key="4">
    <source>
        <dbReference type="ARBA" id="ARBA00022475"/>
    </source>
</evidence>
<feature type="transmembrane region" description="Helical" evidence="8">
    <location>
        <begin position="293"/>
        <end position="314"/>
    </location>
</feature>
<dbReference type="InterPro" id="IPR051449">
    <property type="entry name" value="ABC-2_transporter_component"/>
</dbReference>